<dbReference type="EMBL" id="KQ982254">
    <property type="protein sequence ID" value="KYQ58558.1"/>
    <property type="molecule type" value="Genomic_DNA"/>
</dbReference>
<gene>
    <name evidence="2" type="ORF">ALC60_02203</name>
</gene>
<evidence type="ECO:0000313" key="2">
    <source>
        <dbReference type="EMBL" id="KYQ58558.1"/>
    </source>
</evidence>
<feature type="compositionally biased region" description="Acidic residues" evidence="1">
    <location>
        <begin position="91"/>
        <end position="108"/>
    </location>
</feature>
<accession>A0A151XE81</accession>
<dbReference type="Proteomes" id="UP000075809">
    <property type="component" value="Unassembled WGS sequence"/>
</dbReference>
<evidence type="ECO:0000313" key="3">
    <source>
        <dbReference type="Proteomes" id="UP000075809"/>
    </source>
</evidence>
<reference evidence="2 3" key="1">
    <citation type="submission" date="2015-09" db="EMBL/GenBank/DDBJ databases">
        <title>Trachymyrmex zeteki WGS genome.</title>
        <authorList>
            <person name="Nygaard S."/>
            <person name="Hu H."/>
            <person name="Boomsma J."/>
            <person name="Zhang G."/>
        </authorList>
    </citation>
    <scope>NUCLEOTIDE SEQUENCE [LARGE SCALE GENOMIC DNA]</scope>
    <source>
        <strain evidence="2">Tzet28-1</strain>
        <tissue evidence="2">Whole body</tissue>
    </source>
</reference>
<organism evidence="2 3">
    <name type="scientific">Mycetomoellerius zeteki</name>
    <dbReference type="NCBI Taxonomy" id="64791"/>
    <lineage>
        <taxon>Eukaryota</taxon>
        <taxon>Metazoa</taxon>
        <taxon>Ecdysozoa</taxon>
        <taxon>Arthropoda</taxon>
        <taxon>Hexapoda</taxon>
        <taxon>Insecta</taxon>
        <taxon>Pterygota</taxon>
        <taxon>Neoptera</taxon>
        <taxon>Endopterygota</taxon>
        <taxon>Hymenoptera</taxon>
        <taxon>Apocrita</taxon>
        <taxon>Aculeata</taxon>
        <taxon>Formicoidea</taxon>
        <taxon>Formicidae</taxon>
        <taxon>Myrmicinae</taxon>
        <taxon>Mycetomoellerius</taxon>
    </lineage>
</organism>
<protein>
    <submittedName>
        <fullName evidence="2">Uncharacterized protein</fullName>
    </submittedName>
</protein>
<evidence type="ECO:0000256" key="1">
    <source>
        <dbReference type="SAM" id="MobiDB-lite"/>
    </source>
</evidence>
<feature type="compositionally biased region" description="Basic and acidic residues" evidence="1">
    <location>
        <begin position="78"/>
        <end position="90"/>
    </location>
</feature>
<feature type="region of interest" description="Disordered" evidence="1">
    <location>
        <begin position="71"/>
        <end position="108"/>
    </location>
</feature>
<sequence>MFCKIKTKRPRSAEVAFEEANRSIDPVDGKNSGSVDDAFLKRGKGDTRINRLRLCTLERFMREYYSVPGSLSYGKSEIGTKDRNENYYHCDDDEDNDEEDDDDDDDYDDYYYYYDNIINI</sequence>
<keyword evidence="3" id="KW-1185">Reference proteome</keyword>
<dbReference type="AlphaFoldDB" id="A0A151XE81"/>
<proteinExistence type="predicted"/>
<name>A0A151XE81_9HYME</name>